<protein>
    <submittedName>
        <fullName evidence="1">Uncharacterized protein</fullName>
    </submittedName>
</protein>
<proteinExistence type="predicted"/>
<organism evidence="1">
    <name type="scientific">Rhizophora mucronata</name>
    <name type="common">Asiatic mangrove</name>
    <dbReference type="NCBI Taxonomy" id="61149"/>
    <lineage>
        <taxon>Eukaryota</taxon>
        <taxon>Viridiplantae</taxon>
        <taxon>Streptophyta</taxon>
        <taxon>Embryophyta</taxon>
        <taxon>Tracheophyta</taxon>
        <taxon>Spermatophyta</taxon>
        <taxon>Magnoliopsida</taxon>
        <taxon>eudicotyledons</taxon>
        <taxon>Gunneridae</taxon>
        <taxon>Pentapetalae</taxon>
        <taxon>rosids</taxon>
        <taxon>fabids</taxon>
        <taxon>Malpighiales</taxon>
        <taxon>Rhizophoraceae</taxon>
        <taxon>Rhizophora</taxon>
    </lineage>
</organism>
<sequence length="73" mass="8141">MQTVVADHKIKWTFLCIELHAYLGSYRVDCTGWPFILCLLRYHCISSRPGGSGCSCMVQGSCFSYQEQVAASS</sequence>
<reference evidence="1" key="1">
    <citation type="submission" date="2018-02" db="EMBL/GenBank/DDBJ databases">
        <title>Rhizophora mucronata_Transcriptome.</title>
        <authorList>
            <person name="Meera S.P."/>
            <person name="Sreeshan A."/>
            <person name="Augustine A."/>
        </authorList>
    </citation>
    <scope>NUCLEOTIDE SEQUENCE</scope>
    <source>
        <tissue evidence="1">Leaf</tissue>
    </source>
</reference>
<dbReference type="AlphaFoldDB" id="A0A2P2LJX9"/>
<evidence type="ECO:0000313" key="1">
    <source>
        <dbReference type="EMBL" id="MBX18274.1"/>
    </source>
</evidence>
<dbReference type="EMBL" id="GGEC01037790">
    <property type="protein sequence ID" value="MBX18274.1"/>
    <property type="molecule type" value="Transcribed_RNA"/>
</dbReference>
<name>A0A2P2LJX9_RHIMU</name>
<accession>A0A2P2LJX9</accession>